<evidence type="ECO:0000256" key="3">
    <source>
        <dbReference type="SAM" id="MobiDB-lite"/>
    </source>
</evidence>
<dbReference type="InterPro" id="IPR035439">
    <property type="entry name" value="UPF0145_dom_sf"/>
</dbReference>
<proteinExistence type="inferred from homology"/>
<name>A0A3N2C7P9_9MICO</name>
<accession>A0A3N2C7P9</accession>
<organism evidence="4 5">
    <name type="scientific">Plantibacter flavus</name>
    <dbReference type="NCBI Taxonomy" id="150123"/>
    <lineage>
        <taxon>Bacteria</taxon>
        <taxon>Bacillati</taxon>
        <taxon>Actinomycetota</taxon>
        <taxon>Actinomycetes</taxon>
        <taxon>Micrococcales</taxon>
        <taxon>Microbacteriaceae</taxon>
        <taxon>Plantibacter</taxon>
    </lineage>
</organism>
<dbReference type="PANTHER" id="PTHR34068:SF2">
    <property type="entry name" value="UPF0145 PROTEIN SCO3412"/>
    <property type="match status" value="1"/>
</dbReference>
<dbReference type="HAMAP" id="MF_00338">
    <property type="entry name" value="UPF0145"/>
    <property type="match status" value="1"/>
</dbReference>
<dbReference type="Gene3D" id="3.30.110.70">
    <property type="entry name" value="Hypothetical protein apc22750. Chain B"/>
    <property type="match status" value="1"/>
</dbReference>
<evidence type="ECO:0000313" key="5">
    <source>
        <dbReference type="Proteomes" id="UP000266915"/>
    </source>
</evidence>
<sequence>MIVVTTDTVAGHRIDAVLGEVVGLTVRARDWGSSMSIGFSALGGGEVPGMTQLLFESRQEVMRRLVADAEQRGANAVLAMRLETTDIGGAWTQLTAYGTAAYLVPIPAGEPGATGQSAYAAEQPDAPKPRGDV</sequence>
<dbReference type="Pfam" id="PF01906">
    <property type="entry name" value="YbjQ_1"/>
    <property type="match status" value="1"/>
</dbReference>
<dbReference type="EMBL" id="RKHL01000001">
    <property type="protein sequence ID" value="ROR83538.1"/>
    <property type="molecule type" value="Genomic_DNA"/>
</dbReference>
<dbReference type="SUPFAM" id="SSF117782">
    <property type="entry name" value="YbjQ-like"/>
    <property type="match status" value="1"/>
</dbReference>
<gene>
    <name evidence="4" type="ORF">EDD42_3650</name>
</gene>
<dbReference type="RefSeq" id="WP_079704464.1">
    <property type="nucleotide sequence ID" value="NZ_FXAP01000002.1"/>
</dbReference>
<comment type="caution">
    <text evidence="4">The sequence shown here is derived from an EMBL/GenBank/DDBJ whole genome shotgun (WGS) entry which is preliminary data.</text>
</comment>
<keyword evidence="5" id="KW-1185">Reference proteome</keyword>
<evidence type="ECO:0000256" key="2">
    <source>
        <dbReference type="HAMAP-Rule" id="MF_00338"/>
    </source>
</evidence>
<dbReference type="PANTHER" id="PTHR34068">
    <property type="entry name" value="UPF0145 PROTEIN YBJQ"/>
    <property type="match status" value="1"/>
</dbReference>
<reference evidence="4 5" key="1">
    <citation type="submission" date="2018-11" db="EMBL/GenBank/DDBJ databases">
        <title>Sequencing the genomes of 1000 actinobacteria strains.</title>
        <authorList>
            <person name="Klenk H.-P."/>
        </authorList>
    </citation>
    <scope>NUCLEOTIDE SEQUENCE [LARGE SCALE GENOMIC DNA]</scope>
    <source>
        <strain evidence="4 5">DSM 14012</strain>
    </source>
</reference>
<feature type="region of interest" description="Disordered" evidence="3">
    <location>
        <begin position="113"/>
        <end position="133"/>
    </location>
</feature>
<evidence type="ECO:0000256" key="1">
    <source>
        <dbReference type="ARBA" id="ARBA00010751"/>
    </source>
</evidence>
<dbReference type="InterPro" id="IPR002765">
    <property type="entry name" value="UPF0145_YbjQ-like"/>
</dbReference>
<dbReference type="Proteomes" id="UP000266915">
    <property type="component" value="Unassembled WGS sequence"/>
</dbReference>
<protein>
    <recommendedName>
        <fullName evidence="2">UPF0145 protein EDD42_3650</fullName>
    </recommendedName>
</protein>
<comment type="similarity">
    <text evidence="1 2">Belongs to the UPF0145 family.</text>
</comment>
<evidence type="ECO:0000313" key="4">
    <source>
        <dbReference type="EMBL" id="ROR83538.1"/>
    </source>
</evidence>
<dbReference type="AlphaFoldDB" id="A0A3N2C7P9"/>